<dbReference type="InterPro" id="IPR024976">
    <property type="entry name" value="DUF3885"/>
</dbReference>
<dbReference type="KEGG" id="svn:CP980_12775"/>
<feature type="domain" description="DUF3885" evidence="2">
    <location>
        <begin position="2"/>
        <end position="55"/>
    </location>
</feature>
<evidence type="ECO:0000313" key="4">
    <source>
        <dbReference type="Proteomes" id="UP000325563"/>
    </source>
</evidence>
<reference evidence="3 4" key="1">
    <citation type="submission" date="2017-09" db="EMBL/GenBank/DDBJ databases">
        <authorList>
            <person name="Lee N."/>
            <person name="Cho B.-K."/>
        </authorList>
    </citation>
    <scope>NUCLEOTIDE SEQUENCE [LARGE SCALE GENOMIC DNA]</scope>
    <source>
        <strain evidence="3 4">ATCC 27476</strain>
    </source>
</reference>
<gene>
    <name evidence="3" type="ORF">CP980_12775</name>
</gene>
<feature type="region of interest" description="Disordered" evidence="1">
    <location>
        <begin position="77"/>
        <end position="106"/>
    </location>
</feature>
<dbReference type="Pfam" id="PF13021">
    <property type="entry name" value="DUF3885"/>
    <property type="match status" value="1"/>
</dbReference>
<organism evidence="3 4">
    <name type="scientific">Streptomyces vinaceus</name>
    <dbReference type="NCBI Taxonomy" id="1960"/>
    <lineage>
        <taxon>Bacteria</taxon>
        <taxon>Bacillati</taxon>
        <taxon>Actinomycetota</taxon>
        <taxon>Actinomycetes</taxon>
        <taxon>Kitasatosporales</taxon>
        <taxon>Streptomycetaceae</taxon>
        <taxon>Streptomyces</taxon>
    </lineage>
</organism>
<proteinExistence type="predicted"/>
<name>A0A5J6JE40_STRVI</name>
<dbReference type="EMBL" id="CP023692">
    <property type="protein sequence ID" value="QEV45848.1"/>
    <property type="molecule type" value="Genomic_DNA"/>
</dbReference>
<keyword evidence="4" id="KW-1185">Reference proteome</keyword>
<evidence type="ECO:0000259" key="2">
    <source>
        <dbReference type="Pfam" id="PF13021"/>
    </source>
</evidence>
<dbReference type="AlphaFoldDB" id="A0A5J6JE40"/>
<evidence type="ECO:0000313" key="3">
    <source>
        <dbReference type="EMBL" id="QEV45848.1"/>
    </source>
</evidence>
<dbReference type="RefSeq" id="WP_150528204.1">
    <property type="nucleotide sequence ID" value="NZ_CP023692.1"/>
</dbReference>
<accession>A0A5J6JE40</accession>
<evidence type="ECO:0000256" key="1">
    <source>
        <dbReference type="SAM" id="MobiDB-lite"/>
    </source>
</evidence>
<dbReference type="Proteomes" id="UP000325563">
    <property type="component" value="Chromosome"/>
</dbReference>
<dbReference type="GeneID" id="300356885"/>
<protein>
    <recommendedName>
        <fullName evidence="2">DUF3885 domain-containing protein</fullName>
    </recommendedName>
</protein>
<sequence>MRLKTAYSDRWVRFHSLPEPKRYAADEEEYAIVLDRYNTVLDELFAGGEVYVVTPPPRRLAVLPPLRLLIRTGCIRMPASRPGGARTDRSSPRPGWPPGRHRGRHG</sequence>